<dbReference type="InterPro" id="IPR044862">
    <property type="entry name" value="Pro_4_hyd_alph_FE2OG_OXY"/>
</dbReference>
<comment type="caution">
    <text evidence="8">The sequence shown here is derived from an EMBL/GenBank/DDBJ whole genome shotgun (WGS) entry which is preliminary data.</text>
</comment>
<sequence length="195" mass="22962">METIYYNPQIFVIKNFLTPTECQSLIDTSEVIGYEEAKVQTGTNTQTMLKGVRNNDRILFENQVMADELYQRALPHLTCKIGYYKMKGFNEMFRFYRYEPGQRFKMHRDGSFVRNENEQSFFTFLVYLNDDFEGGETEFEDIATVQPKTGDALVFYHPYRHEGKTLLSGKKYVLRTDIMFEKEILNDENNLANLA</sequence>
<evidence type="ECO:0000256" key="4">
    <source>
        <dbReference type="ARBA" id="ARBA00022964"/>
    </source>
</evidence>
<dbReference type="PANTHER" id="PTHR10869">
    <property type="entry name" value="PROLYL 4-HYDROXYLASE ALPHA SUBUNIT"/>
    <property type="match status" value="1"/>
</dbReference>
<keyword evidence="4" id="KW-0223">Dioxygenase</keyword>
<dbReference type="RefSeq" id="WP_088397585.1">
    <property type="nucleotide sequence ID" value="NZ_JAZGZP010000001.1"/>
</dbReference>
<feature type="domain" description="Fe2OG dioxygenase" evidence="7">
    <location>
        <begin position="88"/>
        <end position="180"/>
    </location>
</feature>
<evidence type="ECO:0000256" key="6">
    <source>
        <dbReference type="ARBA" id="ARBA00023004"/>
    </source>
</evidence>
<dbReference type="SMART" id="SM00702">
    <property type="entry name" value="P4Hc"/>
    <property type="match status" value="1"/>
</dbReference>
<dbReference type="PANTHER" id="PTHR10869:SF236">
    <property type="entry name" value="PROLYL 4-HYDROXYLASE ALPHA SUBUNIT DOMAIN-CONTAINING PROTEIN"/>
    <property type="match status" value="1"/>
</dbReference>
<dbReference type="Proteomes" id="UP001621706">
    <property type="component" value="Unassembled WGS sequence"/>
</dbReference>
<dbReference type="EC" id="1.14.11.-" evidence="8"/>
<keyword evidence="9" id="KW-1185">Reference proteome</keyword>
<evidence type="ECO:0000259" key="7">
    <source>
        <dbReference type="PROSITE" id="PS51471"/>
    </source>
</evidence>
<evidence type="ECO:0000313" key="8">
    <source>
        <dbReference type="EMBL" id="MFK6999447.1"/>
    </source>
</evidence>
<keyword evidence="3" id="KW-0847">Vitamin C</keyword>
<dbReference type="SUPFAM" id="SSF51197">
    <property type="entry name" value="Clavaminate synthase-like"/>
    <property type="match status" value="1"/>
</dbReference>
<dbReference type="PROSITE" id="PS51471">
    <property type="entry name" value="FE2OG_OXY"/>
    <property type="match status" value="1"/>
</dbReference>
<dbReference type="GO" id="GO:0016491">
    <property type="term" value="F:oxidoreductase activity"/>
    <property type="evidence" value="ECO:0007669"/>
    <property type="project" value="UniProtKB-KW"/>
</dbReference>
<keyword evidence="2" id="KW-0479">Metal-binding</keyword>
<dbReference type="InterPro" id="IPR006620">
    <property type="entry name" value="Pro_4_hyd_alph"/>
</dbReference>
<evidence type="ECO:0000256" key="1">
    <source>
        <dbReference type="ARBA" id="ARBA00001961"/>
    </source>
</evidence>
<proteinExistence type="predicted"/>
<comment type="cofactor">
    <cofactor evidence="1">
        <name>L-ascorbate</name>
        <dbReference type="ChEBI" id="CHEBI:38290"/>
    </cofactor>
</comment>
<protein>
    <submittedName>
        <fullName evidence="8">2OG-Fe(II) oxygenase</fullName>
        <ecNumber evidence="8">1.14.11.-</ecNumber>
    </submittedName>
</protein>
<dbReference type="Gene3D" id="2.60.120.620">
    <property type="entry name" value="q2cbj1_9rhob like domain"/>
    <property type="match status" value="1"/>
</dbReference>
<evidence type="ECO:0000313" key="9">
    <source>
        <dbReference type="Proteomes" id="UP001621706"/>
    </source>
</evidence>
<evidence type="ECO:0000256" key="5">
    <source>
        <dbReference type="ARBA" id="ARBA00023002"/>
    </source>
</evidence>
<reference evidence="8 9" key="1">
    <citation type="submission" date="2024-02" db="EMBL/GenBank/DDBJ databases">
        <title>Comparative Genomic Analysis of Flavobacterium Species Causing Columnaris Disease of Freshwater Fish in Thailand: Insights into Virulence and Resistance Mechanisms.</title>
        <authorList>
            <person name="Nguyen D."/>
            <person name="Chokmangmeepisarn P."/>
            <person name="Khianchaikhan K."/>
            <person name="Morishita M."/>
            <person name="Bunnoy A."/>
            <person name="Rodkhum C."/>
        </authorList>
    </citation>
    <scope>NUCLEOTIDE SEQUENCE [LARGE SCALE GENOMIC DNA]</scope>
    <source>
        <strain evidence="8 9">CNRT2201</strain>
    </source>
</reference>
<dbReference type="EMBL" id="JAZGZP010000001">
    <property type="protein sequence ID" value="MFK6999447.1"/>
    <property type="molecule type" value="Genomic_DNA"/>
</dbReference>
<keyword evidence="5 8" id="KW-0560">Oxidoreductase</keyword>
<gene>
    <name evidence="8" type="ORF">V3I07_00915</name>
</gene>
<accession>A0ABW8P4J8</accession>
<dbReference type="InterPro" id="IPR045054">
    <property type="entry name" value="P4HA-like"/>
</dbReference>
<dbReference type="Pfam" id="PF13640">
    <property type="entry name" value="2OG-FeII_Oxy_3"/>
    <property type="match status" value="1"/>
</dbReference>
<evidence type="ECO:0000256" key="2">
    <source>
        <dbReference type="ARBA" id="ARBA00022723"/>
    </source>
</evidence>
<name>A0ABW8P4J8_9FLAO</name>
<keyword evidence="6" id="KW-0408">Iron</keyword>
<organism evidence="8 9">
    <name type="scientific">Flavobacterium oreochromis</name>
    <dbReference type="NCBI Taxonomy" id="2906078"/>
    <lineage>
        <taxon>Bacteria</taxon>
        <taxon>Pseudomonadati</taxon>
        <taxon>Bacteroidota</taxon>
        <taxon>Flavobacteriia</taxon>
        <taxon>Flavobacteriales</taxon>
        <taxon>Flavobacteriaceae</taxon>
        <taxon>Flavobacterium</taxon>
    </lineage>
</organism>
<dbReference type="InterPro" id="IPR005123">
    <property type="entry name" value="Oxoglu/Fe-dep_dioxygenase_dom"/>
</dbReference>
<evidence type="ECO:0000256" key="3">
    <source>
        <dbReference type="ARBA" id="ARBA00022896"/>
    </source>
</evidence>